<dbReference type="SUPFAM" id="SSF51120">
    <property type="entry name" value="beta-Roll"/>
    <property type="match status" value="1"/>
</dbReference>
<proteinExistence type="predicted"/>
<dbReference type="GO" id="GO:0016539">
    <property type="term" value="P:intein-mediated protein splicing"/>
    <property type="evidence" value="ECO:0007669"/>
    <property type="project" value="InterPro"/>
</dbReference>
<evidence type="ECO:0000313" key="2">
    <source>
        <dbReference type="EMBL" id="TDL76573.1"/>
    </source>
</evidence>
<dbReference type="Pfam" id="PF13403">
    <property type="entry name" value="Hint_2"/>
    <property type="match status" value="1"/>
</dbReference>
<name>A0A4R6A6V8_9RHOB</name>
<evidence type="ECO:0000259" key="1">
    <source>
        <dbReference type="Pfam" id="PF13403"/>
    </source>
</evidence>
<sequence>MAQYTVVGKGELDPDDIVVDGPGLFRVEADKLQAVDLSDGDSVVIAPTADQEIQLGTSAGAPISVSVEFDGANPHVFGMVIGPNIAADVAIENNVTLATIQAGKAHSLTVNGAAGSVVAGEIRGSENDDALTFGHQSELDGITLGRGDDVLTVGKNADFWGDLNAGDGRDTIVIGDGYDFHARKLMTGEGADTIWLGDAANGARAFELDAGRGDDTVRLGGIDPSMANRIMAGSGSDYDELTIATSSPAERADLIAALQAQGYTQNGAGWDEASKSTVTWQNTKIENFDRINIVCFASGTRITTAEGAVAIEDLRTGDRVLTRDAGFQSIRWIGRTRVPADGHLAPIRFAQGAIGNTRALRVSPQHRILLAHRQLGLYFDEAEVLVPARMLVNGRTITVDPGGEVEYHHMLFDDHQIVFAEGAPSESFHPGRIGMGSLAREARAEIHALFPELAEDPRAYGASARITLRHHEARLASELMGLSPPQQERPTA</sequence>
<dbReference type="SUPFAM" id="SSF51294">
    <property type="entry name" value="Hedgehog/intein (Hint) domain"/>
    <property type="match status" value="1"/>
</dbReference>
<gene>
    <name evidence="2" type="ORF">E2L08_13340</name>
</gene>
<dbReference type="CDD" id="cd00081">
    <property type="entry name" value="Hint"/>
    <property type="match status" value="1"/>
</dbReference>
<dbReference type="Gene3D" id="2.160.20.160">
    <property type="match status" value="1"/>
</dbReference>
<dbReference type="RefSeq" id="WP_133397591.1">
    <property type="nucleotide sequence ID" value="NZ_SNAA01000016.1"/>
</dbReference>
<dbReference type="PROSITE" id="PS50817">
    <property type="entry name" value="INTEIN_N_TER"/>
    <property type="match status" value="1"/>
</dbReference>
<dbReference type="InterPro" id="IPR006141">
    <property type="entry name" value="Intein_N"/>
</dbReference>
<reference evidence="2 3" key="1">
    <citation type="submission" date="2019-03" db="EMBL/GenBank/DDBJ databases">
        <title>Primorskyibacter sp. SS33 isolated from sediments.</title>
        <authorList>
            <person name="Xunke S."/>
        </authorList>
    </citation>
    <scope>NUCLEOTIDE SEQUENCE [LARGE SCALE GENOMIC DNA]</scope>
    <source>
        <strain evidence="2 3">SS33</strain>
    </source>
</reference>
<evidence type="ECO:0000313" key="3">
    <source>
        <dbReference type="Proteomes" id="UP000295701"/>
    </source>
</evidence>
<accession>A0A4R6A6V8</accession>
<feature type="domain" description="Hedgehog/Intein (Hint)" evidence="1">
    <location>
        <begin position="294"/>
        <end position="431"/>
    </location>
</feature>
<dbReference type="InterPro" id="IPR028992">
    <property type="entry name" value="Hedgehog/Intein_dom"/>
</dbReference>
<comment type="caution">
    <text evidence="2">The sequence shown here is derived from an EMBL/GenBank/DDBJ whole genome shotgun (WGS) entry which is preliminary data.</text>
</comment>
<organism evidence="2 3">
    <name type="scientific">Palleronia sediminis</name>
    <dbReference type="NCBI Taxonomy" id="2547833"/>
    <lineage>
        <taxon>Bacteria</taxon>
        <taxon>Pseudomonadati</taxon>
        <taxon>Pseudomonadota</taxon>
        <taxon>Alphaproteobacteria</taxon>
        <taxon>Rhodobacterales</taxon>
        <taxon>Roseobacteraceae</taxon>
        <taxon>Palleronia</taxon>
    </lineage>
</organism>
<dbReference type="Proteomes" id="UP000295701">
    <property type="component" value="Unassembled WGS sequence"/>
</dbReference>
<dbReference type="AlphaFoldDB" id="A0A4R6A6V8"/>
<protein>
    <submittedName>
        <fullName evidence="2">Hint domain-containing protein</fullName>
    </submittedName>
</protein>
<dbReference type="InterPro" id="IPR036844">
    <property type="entry name" value="Hint_dom_sf"/>
</dbReference>
<dbReference type="InterPro" id="IPR011049">
    <property type="entry name" value="Serralysin-like_metalloprot_C"/>
</dbReference>
<keyword evidence="3" id="KW-1185">Reference proteome</keyword>
<dbReference type="OrthoDB" id="6305173at2"/>
<dbReference type="Gene3D" id="2.170.16.10">
    <property type="entry name" value="Hedgehog/Intein (Hint) domain"/>
    <property type="match status" value="1"/>
</dbReference>
<dbReference type="EMBL" id="SNAA01000016">
    <property type="protein sequence ID" value="TDL76573.1"/>
    <property type="molecule type" value="Genomic_DNA"/>
</dbReference>